<organism evidence="8 9">
    <name type="scientific">Diacronema lutheri</name>
    <name type="common">Unicellular marine alga</name>
    <name type="synonym">Monochrysis lutheri</name>
    <dbReference type="NCBI Taxonomy" id="2081491"/>
    <lineage>
        <taxon>Eukaryota</taxon>
        <taxon>Haptista</taxon>
        <taxon>Haptophyta</taxon>
        <taxon>Pavlovophyceae</taxon>
        <taxon>Pavlovales</taxon>
        <taxon>Pavlovaceae</taxon>
        <taxon>Diacronema</taxon>
    </lineage>
</organism>
<dbReference type="Proteomes" id="UP000751190">
    <property type="component" value="Unassembled WGS sequence"/>
</dbReference>
<feature type="binding site" evidence="3">
    <location>
        <begin position="347"/>
        <end position="354"/>
    </location>
    <ligand>
        <name>ATP</name>
        <dbReference type="ChEBI" id="CHEBI:30616"/>
    </ligand>
</feature>
<evidence type="ECO:0000313" key="8">
    <source>
        <dbReference type="EMBL" id="KAG8471213.1"/>
    </source>
</evidence>
<evidence type="ECO:0000256" key="2">
    <source>
        <dbReference type="ARBA" id="ARBA00022840"/>
    </source>
</evidence>
<feature type="domain" description="Kinesin motor" evidence="7">
    <location>
        <begin position="252"/>
        <end position="609"/>
    </location>
</feature>
<dbReference type="SUPFAM" id="SSF52540">
    <property type="entry name" value="P-loop containing nucleoside triphosphate hydrolases"/>
    <property type="match status" value="1"/>
</dbReference>
<feature type="compositionally biased region" description="Low complexity" evidence="6">
    <location>
        <begin position="80"/>
        <end position="89"/>
    </location>
</feature>
<keyword evidence="5" id="KW-0175">Coiled coil</keyword>
<dbReference type="Gene3D" id="3.40.850.10">
    <property type="entry name" value="Kinesin motor domain"/>
    <property type="match status" value="1"/>
</dbReference>
<dbReference type="PANTHER" id="PTHR47972">
    <property type="entry name" value="KINESIN-LIKE PROTEIN KLP-3"/>
    <property type="match status" value="1"/>
</dbReference>
<dbReference type="InterPro" id="IPR027640">
    <property type="entry name" value="Kinesin-like_fam"/>
</dbReference>
<keyword evidence="9" id="KW-1185">Reference proteome</keyword>
<proteinExistence type="inferred from homology"/>
<evidence type="ECO:0000256" key="6">
    <source>
        <dbReference type="SAM" id="MobiDB-lite"/>
    </source>
</evidence>
<dbReference type="PRINTS" id="PR00380">
    <property type="entry name" value="KINESINHEAVY"/>
</dbReference>
<keyword evidence="2 3" id="KW-0067">ATP-binding</keyword>
<accession>A0A8J5XMW1</accession>
<keyword evidence="4" id="KW-0493">Microtubule</keyword>
<evidence type="ECO:0000256" key="4">
    <source>
        <dbReference type="RuleBase" id="RU000394"/>
    </source>
</evidence>
<dbReference type="InterPro" id="IPR027417">
    <property type="entry name" value="P-loop_NTPase"/>
</dbReference>
<evidence type="ECO:0000256" key="5">
    <source>
        <dbReference type="SAM" id="Coils"/>
    </source>
</evidence>
<dbReference type="GO" id="GO:0008017">
    <property type="term" value="F:microtubule binding"/>
    <property type="evidence" value="ECO:0007669"/>
    <property type="project" value="InterPro"/>
</dbReference>
<dbReference type="OrthoDB" id="3176171at2759"/>
<sequence>MGKSVGSTPARSTPSTRGRVAKQGRPPAGAAQGASTLTRAKIDAAAPPLPLRGVSKPKRLAATVSQPAPGAGAADRRARLAAARTGAPPVATSKAGSGLVKRAEVRTATHGASKPAALDPELERLTAELLAQADDNANLTRAVEEANERAATATSRAAAVSRAATEQVAAFEAHIRAQQAALAEQAARANAALAERAAELTAARADAAAARAAADAAGRAHADELASMRAELLAGERVRREIHDQLHALRGNIRVICRLRPPAAPTQPRAPVPPIFKTLDAGRSLELSSANAGGASKENGPPANAKWSFSFDRVLSESASQEDVFVEVAPLCQSALDGFRVAIFAYGQTGSGKTHTMTGELRARRGVGVVAAPALALPCSAGVIPRSLALLFARARQARLAGWVYAFEASLLEIYNDEIRDLLPAAPTASAPAPPKLELRHERSGDVSVIGLTAHAVLGEEDAYALLERAAGARATARTACNEHSSRSHSVFVLRVAGTHAESGEAACGSLTLVDLAGSERVKESGVCGARLKEAQQINKSLSALGDVIAALAAKERHVPFRNSKLTALLQPSLGGSAKALMVVNVASDPSCWNESLCSLRFAQKASGVRSGAVCRSASGGGGGGGVAPMPK</sequence>
<feature type="compositionally biased region" description="Low complexity" evidence="6">
    <location>
        <begin position="21"/>
        <end position="34"/>
    </location>
</feature>
<evidence type="ECO:0000256" key="3">
    <source>
        <dbReference type="PROSITE-ProRule" id="PRU00283"/>
    </source>
</evidence>
<dbReference type="GO" id="GO:0005524">
    <property type="term" value="F:ATP binding"/>
    <property type="evidence" value="ECO:0007669"/>
    <property type="project" value="UniProtKB-UniRule"/>
</dbReference>
<dbReference type="InterPro" id="IPR001752">
    <property type="entry name" value="Kinesin_motor_dom"/>
</dbReference>
<dbReference type="GO" id="GO:0003777">
    <property type="term" value="F:microtubule motor activity"/>
    <property type="evidence" value="ECO:0007669"/>
    <property type="project" value="InterPro"/>
</dbReference>
<dbReference type="Pfam" id="PF00225">
    <property type="entry name" value="Kinesin"/>
    <property type="match status" value="1"/>
</dbReference>
<gene>
    <name evidence="8" type="ORF">KFE25_009634</name>
</gene>
<dbReference type="InterPro" id="IPR019821">
    <property type="entry name" value="Kinesin_motor_CS"/>
</dbReference>
<dbReference type="PROSITE" id="PS00411">
    <property type="entry name" value="KINESIN_MOTOR_1"/>
    <property type="match status" value="1"/>
</dbReference>
<protein>
    <recommendedName>
        <fullName evidence="4">Kinesin-like protein</fullName>
    </recommendedName>
</protein>
<reference evidence="8" key="1">
    <citation type="submission" date="2021-05" db="EMBL/GenBank/DDBJ databases">
        <title>The genome of the haptophyte Pavlova lutheri (Diacronema luteri, Pavlovales) - a model for lipid biosynthesis in eukaryotic algae.</title>
        <authorList>
            <person name="Hulatt C.J."/>
            <person name="Posewitz M.C."/>
        </authorList>
    </citation>
    <scope>NUCLEOTIDE SEQUENCE</scope>
    <source>
        <strain evidence="8">NIVA-4/92</strain>
    </source>
</reference>
<keyword evidence="1 3" id="KW-0547">Nucleotide-binding</keyword>
<dbReference type="PROSITE" id="PS50067">
    <property type="entry name" value="KINESIN_MOTOR_2"/>
    <property type="match status" value="1"/>
</dbReference>
<dbReference type="InterPro" id="IPR036961">
    <property type="entry name" value="Kinesin_motor_dom_sf"/>
</dbReference>
<comment type="similarity">
    <text evidence="3 4">Belongs to the TRAFAC class myosin-kinesin ATPase superfamily. Kinesin family.</text>
</comment>
<keyword evidence="3 4" id="KW-0505">Motor protein</keyword>
<comment type="caution">
    <text evidence="8">The sequence shown here is derived from an EMBL/GenBank/DDBJ whole genome shotgun (WGS) entry which is preliminary data.</text>
</comment>
<evidence type="ECO:0000259" key="7">
    <source>
        <dbReference type="PROSITE" id="PS50067"/>
    </source>
</evidence>
<name>A0A8J5XMW1_DIALT</name>
<feature type="compositionally biased region" description="Polar residues" evidence="6">
    <location>
        <begin position="1"/>
        <end position="16"/>
    </location>
</feature>
<dbReference type="EMBL" id="JAGTXO010000001">
    <property type="protein sequence ID" value="KAG8471213.1"/>
    <property type="molecule type" value="Genomic_DNA"/>
</dbReference>
<dbReference type="AlphaFoldDB" id="A0A8J5XMW1"/>
<dbReference type="GO" id="GO:0005874">
    <property type="term" value="C:microtubule"/>
    <property type="evidence" value="ECO:0007669"/>
    <property type="project" value="UniProtKB-KW"/>
</dbReference>
<dbReference type="OMA" id="WEDYLLI"/>
<feature type="coiled-coil region" evidence="5">
    <location>
        <begin position="122"/>
        <end position="156"/>
    </location>
</feature>
<evidence type="ECO:0000313" key="9">
    <source>
        <dbReference type="Proteomes" id="UP000751190"/>
    </source>
</evidence>
<evidence type="ECO:0000256" key="1">
    <source>
        <dbReference type="ARBA" id="ARBA00022741"/>
    </source>
</evidence>
<dbReference type="GO" id="GO:0007018">
    <property type="term" value="P:microtubule-based movement"/>
    <property type="evidence" value="ECO:0007669"/>
    <property type="project" value="InterPro"/>
</dbReference>
<dbReference type="SMART" id="SM00129">
    <property type="entry name" value="KISc"/>
    <property type="match status" value="1"/>
</dbReference>
<feature type="region of interest" description="Disordered" evidence="6">
    <location>
        <begin position="1"/>
        <end position="98"/>
    </location>
</feature>